<protein>
    <submittedName>
        <fullName evidence="9">Uncharacterized protein</fullName>
    </submittedName>
</protein>
<evidence type="ECO:0000256" key="1">
    <source>
        <dbReference type="ARBA" id="ARBA00004141"/>
    </source>
</evidence>
<dbReference type="PANTHER" id="PTHR12185:SF14">
    <property type="entry name" value="CHOLESTEROL UPTAKE PROTEIN 1"/>
    <property type="match status" value="1"/>
</dbReference>
<keyword evidence="7" id="KW-0325">Glycoprotein</keyword>
<dbReference type="AlphaFoldDB" id="A0A0K2UKJ8"/>
<evidence type="ECO:0000256" key="7">
    <source>
        <dbReference type="ARBA" id="ARBA00023180"/>
    </source>
</evidence>
<keyword evidence="4" id="KW-0732">Signal</keyword>
<dbReference type="GO" id="GO:0051033">
    <property type="term" value="F:RNA transmembrane transporter activity"/>
    <property type="evidence" value="ECO:0007669"/>
    <property type="project" value="TreeGrafter"/>
</dbReference>
<dbReference type="PANTHER" id="PTHR12185">
    <property type="entry name" value="SID1 TRANSMEMBRANE FAMILY MEMEBER"/>
    <property type="match status" value="1"/>
</dbReference>
<evidence type="ECO:0000256" key="2">
    <source>
        <dbReference type="ARBA" id="ARBA00006618"/>
    </source>
</evidence>
<dbReference type="GO" id="GO:0003725">
    <property type="term" value="F:double-stranded RNA binding"/>
    <property type="evidence" value="ECO:0007669"/>
    <property type="project" value="TreeGrafter"/>
</dbReference>
<proteinExistence type="inferred from homology"/>
<reference evidence="9" key="1">
    <citation type="submission" date="2014-05" db="EMBL/GenBank/DDBJ databases">
        <authorList>
            <person name="Chronopoulou M."/>
        </authorList>
    </citation>
    <scope>NUCLEOTIDE SEQUENCE</scope>
    <source>
        <tissue evidence="9">Whole organism</tissue>
    </source>
</reference>
<evidence type="ECO:0000256" key="6">
    <source>
        <dbReference type="ARBA" id="ARBA00023136"/>
    </source>
</evidence>
<feature type="transmembrane region" description="Helical" evidence="8">
    <location>
        <begin position="310"/>
        <end position="329"/>
    </location>
</feature>
<keyword evidence="3 8" id="KW-0812">Transmembrane</keyword>
<dbReference type="Pfam" id="PF13965">
    <property type="entry name" value="SID-1_RNA_chan"/>
    <property type="match status" value="1"/>
</dbReference>
<feature type="transmembrane region" description="Helical" evidence="8">
    <location>
        <begin position="527"/>
        <end position="549"/>
    </location>
</feature>
<evidence type="ECO:0000256" key="8">
    <source>
        <dbReference type="SAM" id="Phobius"/>
    </source>
</evidence>
<feature type="transmembrane region" description="Helical" evidence="8">
    <location>
        <begin position="583"/>
        <end position="601"/>
    </location>
</feature>
<feature type="transmembrane region" description="Helical" evidence="8">
    <location>
        <begin position="129"/>
        <end position="154"/>
    </location>
</feature>
<feature type="transmembrane region" description="Helical" evidence="8">
    <location>
        <begin position="438"/>
        <end position="459"/>
    </location>
</feature>
<feature type="transmembrane region" description="Helical" evidence="8">
    <location>
        <begin position="383"/>
        <end position="402"/>
    </location>
</feature>
<evidence type="ECO:0000256" key="4">
    <source>
        <dbReference type="ARBA" id="ARBA00022729"/>
    </source>
</evidence>
<sequence length="667" mass="76215">MDVSTGLPVTLRINPSASYRDYFVLNVDSVDFNTKDVCIVVAASEGKCPMKNSPETVVTSDAWQTALKSASITIRARTFSFIEPFFVTVVVMPNDYPCSLGSSVVHDYDDLSRVRTKKISIVVHKGDGYLSYMLPIFASLGFLIFIVLISCLIVGTKDYKTYDEADFVGEPEEATSVMGIRSSEETPQFEVDEDERAYTLYRDCFSAMEERKSTAPNRAIRIERGMKRFKHRPRISDLSMISATDNWFRRNRSRVYIYLLPLITLFYFIPAIQFVFLAKAQEENTGSQDICYHNFRCSKPFSIFTDFNHIVSNSSYFIYGMSFMVLVAIKKSKLSSSLNDYYNKMGGTGIPQQLSIFHALGFALMAQGLFSICYHVCPTNLSLQFDTTMMYIICVLSIIKIYQFRHPDATANAYSTFGFVGFLVLLEALALYTSSWLVYFPFFLLYVVTTLFIAIDSYFMGLGRIDRIIGRLLFKHIFFECFCSNSERCSKGPLFLLRFIWGILFSIANITYALYTAVSKYKDPKKSLSHVVLFILAANLLAYLLYYIIRKIVKQNFTDSARFNPLHVFVICGKTYKCRFPTGTFFGSLAILFGGLGFYLYSSRSANRNLSPAESRNLNSHCTWFDFYDNHDIWHFFGATGVYTAFISLLTIDDDLLYTNRNEIDVF</sequence>
<feature type="transmembrane region" description="Helical" evidence="8">
    <location>
        <begin position="495"/>
        <end position="515"/>
    </location>
</feature>
<evidence type="ECO:0000313" key="9">
    <source>
        <dbReference type="EMBL" id="CDW38236.1"/>
    </source>
</evidence>
<feature type="transmembrane region" description="Helical" evidence="8">
    <location>
        <begin position="354"/>
        <end position="377"/>
    </location>
</feature>
<comment type="similarity">
    <text evidence="2">Belongs to the SID1 family.</text>
</comment>
<organism evidence="9">
    <name type="scientific">Lepeophtheirus salmonis</name>
    <name type="common">Salmon louse</name>
    <name type="synonym">Caligus salmonis</name>
    <dbReference type="NCBI Taxonomy" id="72036"/>
    <lineage>
        <taxon>Eukaryota</taxon>
        <taxon>Metazoa</taxon>
        <taxon>Ecdysozoa</taxon>
        <taxon>Arthropoda</taxon>
        <taxon>Crustacea</taxon>
        <taxon>Multicrustacea</taxon>
        <taxon>Hexanauplia</taxon>
        <taxon>Copepoda</taxon>
        <taxon>Siphonostomatoida</taxon>
        <taxon>Caligidae</taxon>
        <taxon>Lepeophtheirus</taxon>
    </lineage>
</organism>
<evidence type="ECO:0000256" key="5">
    <source>
        <dbReference type="ARBA" id="ARBA00022989"/>
    </source>
</evidence>
<dbReference type="GO" id="GO:0005764">
    <property type="term" value="C:lysosome"/>
    <property type="evidence" value="ECO:0007669"/>
    <property type="project" value="TreeGrafter"/>
</dbReference>
<feature type="transmembrane region" description="Helical" evidence="8">
    <location>
        <begin position="633"/>
        <end position="652"/>
    </location>
</feature>
<dbReference type="OrthoDB" id="416618at2759"/>
<comment type="subcellular location">
    <subcellularLocation>
        <location evidence="1">Membrane</location>
        <topology evidence="1">Multi-pass membrane protein</topology>
    </subcellularLocation>
</comment>
<accession>A0A0K2UKJ8</accession>
<dbReference type="GO" id="GO:0005886">
    <property type="term" value="C:plasma membrane"/>
    <property type="evidence" value="ECO:0007669"/>
    <property type="project" value="TreeGrafter"/>
</dbReference>
<feature type="transmembrane region" description="Helical" evidence="8">
    <location>
        <begin position="414"/>
        <end position="432"/>
    </location>
</feature>
<dbReference type="EMBL" id="HACA01020875">
    <property type="protein sequence ID" value="CDW38236.1"/>
    <property type="molecule type" value="Transcribed_RNA"/>
</dbReference>
<keyword evidence="6 8" id="KW-0472">Membrane</keyword>
<keyword evidence="5 8" id="KW-1133">Transmembrane helix</keyword>
<feature type="transmembrane region" description="Helical" evidence="8">
    <location>
        <begin position="255"/>
        <end position="276"/>
    </location>
</feature>
<name>A0A0K2UKJ8_LEPSM</name>
<dbReference type="InterPro" id="IPR025958">
    <property type="entry name" value="SID1_TM_fam"/>
</dbReference>
<evidence type="ECO:0000256" key="3">
    <source>
        <dbReference type="ARBA" id="ARBA00022692"/>
    </source>
</evidence>